<keyword evidence="2" id="KW-1185">Reference proteome</keyword>
<sequence>EATPNNSEVHVCLTSLLRLSETCGINLEVVRSLWLYFKSWLSTGFDTSNRSSGVLTPSMSFRCWYNKVKPAGEARQ</sequence>
<dbReference type="Proteomes" id="UP000269396">
    <property type="component" value="Unassembled WGS sequence"/>
</dbReference>
<proteinExistence type="predicted"/>
<reference evidence="1 2" key="1">
    <citation type="submission" date="2018-11" db="EMBL/GenBank/DDBJ databases">
        <authorList>
            <consortium name="Pathogen Informatics"/>
        </authorList>
    </citation>
    <scope>NUCLEOTIDE SEQUENCE [LARGE SCALE GENOMIC DNA]</scope>
    <source>
        <strain>Denwood</strain>
        <strain evidence="2">Zambia</strain>
    </source>
</reference>
<dbReference type="EMBL" id="UZAL01041490">
    <property type="protein sequence ID" value="VDP78584.1"/>
    <property type="molecule type" value="Genomic_DNA"/>
</dbReference>
<organism evidence="1 2">
    <name type="scientific">Schistosoma mattheei</name>
    <dbReference type="NCBI Taxonomy" id="31246"/>
    <lineage>
        <taxon>Eukaryota</taxon>
        <taxon>Metazoa</taxon>
        <taxon>Spiralia</taxon>
        <taxon>Lophotrochozoa</taxon>
        <taxon>Platyhelminthes</taxon>
        <taxon>Trematoda</taxon>
        <taxon>Digenea</taxon>
        <taxon>Strigeidida</taxon>
        <taxon>Schistosomatoidea</taxon>
        <taxon>Schistosomatidae</taxon>
        <taxon>Schistosoma</taxon>
    </lineage>
</organism>
<accession>A0A183PXB0</accession>
<protein>
    <submittedName>
        <fullName evidence="1">Uncharacterized protein</fullName>
    </submittedName>
</protein>
<dbReference type="AlphaFoldDB" id="A0A183PXB0"/>
<feature type="non-terminal residue" evidence="1">
    <location>
        <position position="1"/>
    </location>
</feature>
<gene>
    <name evidence="1" type="ORF">SMTD_LOCUS18996</name>
</gene>
<evidence type="ECO:0000313" key="2">
    <source>
        <dbReference type="Proteomes" id="UP000269396"/>
    </source>
</evidence>
<name>A0A183PXB0_9TREM</name>
<evidence type="ECO:0000313" key="1">
    <source>
        <dbReference type="EMBL" id="VDP78584.1"/>
    </source>
</evidence>